<evidence type="ECO:0000256" key="2">
    <source>
        <dbReference type="ARBA" id="ARBA00022538"/>
    </source>
</evidence>
<dbReference type="PANTHER" id="PTHR32468:SF0">
    <property type="entry name" value="K(+)_H(+) ANTIPORTER 1"/>
    <property type="match status" value="1"/>
</dbReference>
<protein>
    <submittedName>
        <fullName evidence="8">Cation/H(+) antiporter 20-like</fullName>
    </submittedName>
</protein>
<dbReference type="RefSeq" id="XP_022143856.1">
    <property type="nucleotide sequence ID" value="XM_022288164.1"/>
</dbReference>
<accession>A0A6J1CRK1</accession>
<dbReference type="KEGG" id="mcha:111013668"/>
<dbReference type="GO" id="GO:0012505">
    <property type="term" value="C:endomembrane system"/>
    <property type="evidence" value="ECO:0007669"/>
    <property type="project" value="TreeGrafter"/>
</dbReference>
<evidence type="ECO:0000256" key="3">
    <source>
        <dbReference type="ARBA" id="ARBA00022958"/>
    </source>
</evidence>
<evidence type="ECO:0000313" key="7">
    <source>
        <dbReference type="Proteomes" id="UP000504603"/>
    </source>
</evidence>
<keyword evidence="1" id="KW-0813">Transport</keyword>
<organism evidence="7 8">
    <name type="scientific">Momordica charantia</name>
    <name type="common">Bitter gourd</name>
    <name type="synonym">Balsam pear</name>
    <dbReference type="NCBI Taxonomy" id="3673"/>
    <lineage>
        <taxon>Eukaryota</taxon>
        <taxon>Viridiplantae</taxon>
        <taxon>Streptophyta</taxon>
        <taxon>Embryophyta</taxon>
        <taxon>Tracheophyta</taxon>
        <taxon>Spermatophyta</taxon>
        <taxon>Magnoliopsida</taxon>
        <taxon>eudicotyledons</taxon>
        <taxon>Gunneridae</taxon>
        <taxon>Pentapetalae</taxon>
        <taxon>rosids</taxon>
        <taxon>fabids</taxon>
        <taxon>Cucurbitales</taxon>
        <taxon>Cucurbitaceae</taxon>
        <taxon>Momordiceae</taxon>
        <taxon>Momordica</taxon>
    </lineage>
</organism>
<gene>
    <name evidence="8" type="primary">LOC111013668</name>
</gene>
<dbReference type="Proteomes" id="UP000504603">
    <property type="component" value="Unplaced"/>
</dbReference>
<dbReference type="GeneID" id="111013668"/>
<evidence type="ECO:0000256" key="1">
    <source>
        <dbReference type="ARBA" id="ARBA00022448"/>
    </source>
</evidence>
<evidence type="ECO:0000256" key="5">
    <source>
        <dbReference type="SAM" id="MobiDB-lite"/>
    </source>
</evidence>
<evidence type="ECO:0000256" key="4">
    <source>
        <dbReference type="ARBA" id="ARBA00023065"/>
    </source>
</evidence>
<reference evidence="8" key="1">
    <citation type="submission" date="2025-08" db="UniProtKB">
        <authorList>
            <consortium name="RefSeq"/>
        </authorList>
    </citation>
    <scope>IDENTIFICATION</scope>
    <source>
        <strain evidence="8">OHB3-1</strain>
    </source>
</reference>
<feature type="domain" description="Cation/H(+) antiporter C-terminal" evidence="6">
    <location>
        <begin position="38"/>
        <end position="118"/>
    </location>
</feature>
<dbReference type="GO" id="GO:0006885">
    <property type="term" value="P:regulation of pH"/>
    <property type="evidence" value="ECO:0007669"/>
    <property type="project" value="TreeGrafter"/>
</dbReference>
<dbReference type="Pfam" id="PF23259">
    <property type="entry name" value="CHX17_C"/>
    <property type="match status" value="1"/>
</dbReference>
<evidence type="ECO:0000259" key="6">
    <source>
        <dbReference type="Pfam" id="PF23259"/>
    </source>
</evidence>
<keyword evidence="3" id="KW-0630">Potassium</keyword>
<keyword evidence="2" id="KW-0633">Potassium transport</keyword>
<keyword evidence="4" id="KW-0406">Ion transport</keyword>
<sequence>MPSKSGDNHYSFSAAPINREKEKELDDTAMAEFRGKWGETVEYTEKPSSNIVEGVVAIGKEGGYDLIVVGKGRVPSTMVAKLADRQAEHAELGPVGDILASSGRGIVSSVLVIQQHGGATHSEETPVLKIAQANENKQPLSADEASSHV</sequence>
<feature type="region of interest" description="Disordered" evidence="5">
    <location>
        <begin position="1"/>
        <end position="25"/>
    </location>
</feature>
<dbReference type="PANTHER" id="PTHR32468">
    <property type="entry name" value="CATION/H + ANTIPORTER"/>
    <property type="match status" value="1"/>
</dbReference>
<dbReference type="InterPro" id="IPR050794">
    <property type="entry name" value="CPA2_transporter"/>
</dbReference>
<keyword evidence="7" id="KW-1185">Reference proteome</keyword>
<evidence type="ECO:0000313" key="8">
    <source>
        <dbReference type="RefSeq" id="XP_022143856.1"/>
    </source>
</evidence>
<proteinExistence type="predicted"/>
<name>A0A6J1CRK1_MOMCH</name>
<dbReference type="InterPro" id="IPR057290">
    <property type="entry name" value="CHX17_C"/>
</dbReference>
<dbReference type="OrthoDB" id="2687058at2759"/>
<dbReference type="GO" id="GO:0098662">
    <property type="term" value="P:inorganic cation transmembrane transport"/>
    <property type="evidence" value="ECO:0007669"/>
    <property type="project" value="TreeGrafter"/>
</dbReference>
<dbReference type="GO" id="GO:0006813">
    <property type="term" value="P:potassium ion transport"/>
    <property type="evidence" value="ECO:0007669"/>
    <property type="project" value="UniProtKB-KW"/>
</dbReference>
<dbReference type="AlphaFoldDB" id="A0A6J1CRK1"/>